<evidence type="ECO:0000313" key="1">
    <source>
        <dbReference type="EMBL" id="RKQ33753.1"/>
    </source>
</evidence>
<sequence>MAMPAENGHLVSVNVEAKTGAAAPFKKAFYGQDFSFNPADWKFVDDKGTTANSVMTNPVFNCLDPKELLRDMGPAERASGKIVLDLPSTKGTLIYAPSILDQAWEWTL</sequence>
<evidence type="ECO:0000313" key="2">
    <source>
        <dbReference type="Proteomes" id="UP000249516"/>
    </source>
</evidence>
<dbReference type="AlphaFoldDB" id="A0A495A2Z6"/>
<proteinExistence type="predicted"/>
<gene>
    <name evidence="1" type="ORF">C1C97_011165</name>
</gene>
<name>A0A495A2Z6_9MICC</name>
<organism evidence="1 2">
    <name type="scientific">Kocuria tytonis</name>
    <dbReference type="NCBI Taxonomy" id="2054280"/>
    <lineage>
        <taxon>Bacteria</taxon>
        <taxon>Bacillati</taxon>
        <taxon>Actinomycetota</taxon>
        <taxon>Actinomycetes</taxon>
        <taxon>Micrococcales</taxon>
        <taxon>Micrococcaceae</taxon>
        <taxon>Kocuria</taxon>
    </lineage>
</organism>
<dbReference type="Proteomes" id="UP000249516">
    <property type="component" value="Unassembled WGS sequence"/>
</dbReference>
<accession>A0A495A2Z6</accession>
<reference evidence="1 2" key="1">
    <citation type="submission" date="2018-10" db="EMBL/GenBank/DDBJ databases">
        <title>Kocuria tytouropygialis sp. nov., isolated from the uropygial gland of an American barn owl (Tyto furcata).</title>
        <authorList>
            <person name="Braun M.S."/>
            <person name="Wang E."/>
            <person name="Zimmermann S."/>
            <person name="Wagner H."/>
            <person name="Wink M."/>
        </authorList>
    </citation>
    <scope>NUCLEOTIDE SEQUENCE [LARGE SCALE GENOMIC DNA]</scope>
    <source>
        <strain evidence="1 2">442</strain>
    </source>
</reference>
<comment type="caution">
    <text evidence="1">The sequence shown here is derived from an EMBL/GenBank/DDBJ whole genome shotgun (WGS) entry which is preliminary data.</text>
</comment>
<protein>
    <submittedName>
        <fullName evidence="1">Uncharacterized protein</fullName>
    </submittedName>
</protein>
<dbReference type="EMBL" id="PNJG02000004">
    <property type="protein sequence ID" value="RKQ33753.1"/>
    <property type="molecule type" value="Genomic_DNA"/>
</dbReference>
<keyword evidence="2" id="KW-1185">Reference proteome</keyword>